<accession>A0AC34R570</accession>
<protein>
    <submittedName>
        <fullName evidence="2">Uncharacterized protein</fullName>
    </submittedName>
</protein>
<name>A0AC34R570_9BILA</name>
<dbReference type="Proteomes" id="UP000887576">
    <property type="component" value="Unplaced"/>
</dbReference>
<dbReference type="WBParaSite" id="JU765_v2.g3620.t1">
    <property type="protein sequence ID" value="JU765_v2.g3620.t1"/>
    <property type="gene ID" value="JU765_v2.g3620"/>
</dbReference>
<evidence type="ECO:0000313" key="1">
    <source>
        <dbReference type="Proteomes" id="UP000887576"/>
    </source>
</evidence>
<proteinExistence type="predicted"/>
<reference evidence="2" key="1">
    <citation type="submission" date="2022-11" db="UniProtKB">
        <authorList>
            <consortium name="WormBaseParasite"/>
        </authorList>
    </citation>
    <scope>IDENTIFICATION</scope>
</reference>
<sequence length="123" mass="13936">MDISTVTEEISECKERIFCSLIYYSTLIVGSFIILVVLSVVAKVILNLVNAIVVGLLHAVDVCCVSKLAPKDDEYTQELFELRDRTLSWNKNALTKVHLLKKDFNELKRRSKRIASIVHFPGV</sequence>
<organism evidence="1 2">
    <name type="scientific">Panagrolaimus sp. JU765</name>
    <dbReference type="NCBI Taxonomy" id="591449"/>
    <lineage>
        <taxon>Eukaryota</taxon>
        <taxon>Metazoa</taxon>
        <taxon>Ecdysozoa</taxon>
        <taxon>Nematoda</taxon>
        <taxon>Chromadorea</taxon>
        <taxon>Rhabditida</taxon>
        <taxon>Tylenchina</taxon>
        <taxon>Panagrolaimomorpha</taxon>
        <taxon>Panagrolaimoidea</taxon>
        <taxon>Panagrolaimidae</taxon>
        <taxon>Panagrolaimus</taxon>
    </lineage>
</organism>
<evidence type="ECO:0000313" key="2">
    <source>
        <dbReference type="WBParaSite" id="JU765_v2.g3620.t1"/>
    </source>
</evidence>